<name>A0ABX0N9T0_9BURK</name>
<reference evidence="1 2" key="1">
    <citation type="submission" date="2019-10" db="EMBL/GenBank/DDBJ databases">
        <title>Taxonomy of Antarctic Massilia spp.: description of Massilia rubra sp. nov., Massilia aquatica sp. nov., Massilia mucilaginosa sp. nov., Massilia frigida sp. nov. isolated from streams, lakes and regoliths.</title>
        <authorList>
            <person name="Holochova P."/>
            <person name="Sedlacek I."/>
            <person name="Kralova S."/>
            <person name="Maslanova I."/>
            <person name="Busse H.-J."/>
            <person name="Stankova E."/>
            <person name="Vrbovska V."/>
            <person name="Kovarovic V."/>
            <person name="Bartak M."/>
            <person name="Svec P."/>
            <person name="Pantucek R."/>
        </authorList>
    </citation>
    <scope>NUCLEOTIDE SEQUENCE [LARGE SCALE GENOMIC DNA]</scope>
    <source>
        <strain evidence="1 2">CCM 8695</strain>
    </source>
</reference>
<dbReference type="Proteomes" id="UP000621455">
    <property type="component" value="Unassembled WGS sequence"/>
</dbReference>
<sequence length="158" mass="17482">MLNPIRELRYKEAGQVVTEEAYKSDYPHTSFAVDWTPDDAEWVEYIAPPATIGYQQAMRDGIKKVDGKWQTAWKVIQGVPPSVPMLNARLALIAAGHMAAVKSYVDAMPGIDGEQARAYLEYAQNVRRDHPLVEGIRQVLGLTPADIDALFITAAAID</sequence>
<comment type="caution">
    <text evidence="1">The sequence shown here is derived from an EMBL/GenBank/DDBJ whole genome shotgun (WGS) entry which is preliminary data.</text>
</comment>
<keyword evidence="2" id="KW-1185">Reference proteome</keyword>
<gene>
    <name evidence="1" type="ORF">F2P44_21450</name>
</gene>
<evidence type="ECO:0000313" key="2">
    <source>
        <dbReference type="Proteomes" id="UP000621455"/>
    </source>
</evidence>
<evidence type="ECO:0000313" key="1">
    <source>
        <dbReference type="EMBL" id="NHZ81822.1"/>
    </source>
</evidence>
<dbReference type="RefSeq" id="WP_167089246.1">
    <property type="nucleotide sequence ID" value="NZ_WHJG01000025.1"/>
</dbReference>
<organism evidence="1 2">
    <name type="scientific">Massilia frigida</name>
    <dbReference type="NCBI Taxonomy" id="2609281"/>
    <lineage>
        <taxon>Bacteria</taxon>
        <taxon>Pseudomonadati</taxon>
        <taxon>Pseudomonadota</taxon>
        <taxon>Betaproteobacteria</taxon>
        <taxon>Burkholderiales</taxon>
        <taxon>Oxalobacteraceae</taxon>
        <taxon>Telluria group</taxon>
        <taxon>Massilia</taxon>
    </lineage>
</organism>
<dbReference type="EMBL" id="WHJG01000025">
    <property type="protein sequence ID" value="NHZ81822.1"/>
    <property type="molecule type" value="Genomic_DNA"/>
</dbReference>
<accession>A0ABX0N9T0</accession>
<proteinExistence type="predicted"/>
<protein>
    <submittedName>
        <fullName evidence="1">Uncharacterized protein</fullName>
    </submittedName>
</protein>